<dbReference type="Proteomes" id="UP000195437">
    <property type="component" value="Chromosome"/>
</dbReference>
<protein>
    <submittedName>
        <fullName evidence="1">Uncharacterized protein</fullName>
    </submittedName>
</protein>
<evidence type="ECO:0000313" key="1">
    <source>
        <dbReference type="EMBL" id="ARU63083.1"/>
    </source>
</evidence>
<dbReference type="RefSeq" id="WP_087458430.1">
    <property type="nucleotide sequence ID" value="NZ_CP021434.1"/>
</dbReference>
<keyword evidence="2" id="KW-1185">Reference proteome</keyword>
<dbReference type="EMBL" id="CP021434">
    <property type="protein sequence ID" value="ARU63083.1"/>
    <property type="molecule type" value="Genomic_DNA"/>
</dbReference>
<organism evidence="1 2">
    <name type="scientific">Tumebacillus avium</name>
    <dbReference type="NCBI Taxonomy" id="1903704"/>
    <lineage>
        <taxon>Bacteria</taxon>
        <taxon>Bacillati</taxon>
        <taxon>Bacillota</taxon>
        <taxon>Bacilli</taxon>
        <taxon>Bacillales</taxon>
        <taxon>Alicyclobacillaceae</taxon>
        <taxon>Tumebacillus</taxon>
    </lineage>
</organism>
<dbReference type="KEGG" id="tum:CBW65_20455"/>
<dbReference type="OrthoDB" id="2376133at2"/>
<dbReference type="AlphaFoldDB" id="A0A1Y0IUM5"/>
<evidence type="ECO:0000313" key="2">
    <source>
        <dbReference type="Proteomes" id="UP000195437"/>
    </source>
</evidence>
<accession>A0A1Y0IUM5</accession>
<reference evidence="2" key="1">
    <citation type="submission" date="2017-05" db="EMBL/GenBank/DDBJ databases">
        <authorList>
            <person name="Sung H."/>
        </authorList>
    </citation>
    <scope>NUCLEOTIDE SEQUENCE [LARGE SCALE GENOMIC DNA]</scope>
    <source>
        <strain evidence="2">AR23208</strain>
    </source>
</reference>
<gene>
    <name evidence="1" type="ORF">CBW65_20455</name>
</gene>
<proteinExistence type="predicted"/>
<sequence>MRKKPTHITKVYTLNVEDPGDYYYKPEGVLFIDEQGNYTLFAADSRHNFLRTAVHKFPYKDLEEGVEYRNHHLQLNDVTLQYAPRFDMVVDEMLDILQAVFTGSPRQFFFLERFFLPGSPHNHFTP</sequence>
<name>A0A1Y0IUM5_9BACL</name>